<dbReference type="GO" id="GO:0004719">
    <property type="term" value="F:protein-L-isoaspartate (D-aspartate) O-methyltransferase activity"/>
    <property type="evidence" value="ECO:0007669"/>
    <property type="project" value="UniProtKB-UniRule"/>
</dbReference>
<evidence type="ECO:0000313" key="9">
    <source>
        <dbReference type="Proteomes" id="UP000032352"/>
    </source>
</evidence>
<evidence type="ECO:0000256" key="3">
    <source>
        <dbReference type="ARBA" id="ARBA00022490"/>
    </source>
</evidence>
<reference evidence="8 9" key="1">
    <citation type="journal article" date="2015" name="Genome Announc.">
        <title>Draft Genome Sequences of Marine Isolates of Thalassomonas viridans and Thalassomonas actiniarum.</title>
        <authorList>
            <person name="Olonade I."/>
            <person name="van Zyl L.J."/>
            <person name="Trindade M."/>
        </authorList>
    </citation>
    <scope>NUCLEOTIDE SEQUENCE [LARGE SCALE GENOMIC DNA]</scope>
    <source>
        <strain evidence="8 9">XOM25</strain>
    </source>
</reference>
<dbReference type="RefSeq" id="WP_044837747.1">
    <property type="nucleotide sequence ID" value="NZ_CP059733.1"/>
</dbReference>
<dbReference type="PROSITE" id="PS01279">
    <property type="entry name" value="PCMT"/>
    <property type="match status" value="1"/>
</dbReference>
<dbReference type="Proteomes" id="UP000032352">
    <property type="component" value="Chromosome"/>
</dbReference>
<dbReference type="InterPro" id="IPR000682">
    <property type="entry name" value="PCMT"/>
</dbReference>
<dbReference type="EC" id="2.1.1.77" evidence="7"/>
<evidence type="ECO:0000256" key="2">
    <source>
        <dbReference type="ARBA" id="ARBA00005369"/>
    </source>
</evidence>
<keyword evidence="4 7" id="KW-0489">Methyltransferase</keyword>
<dbReference type="GO" id="GO:0032259">
    <property type="term" value="P:methylation"/>
    <property type="evidence" value="ECO:0007669"/>
    <property type="project" value="UniProtKB-KW"/>
</dbReference>
<evidence type="ECO:0000256" key="6">
    <source>
        <dbReference type="ARBA" id="ARBA00022691"/>
    </source>
</evidence>
<evidence type="ECO:0000256" key="5">
    <source>
        <dbReference type="ARBA" id="ARBA00022679"/>
    </source>
</evidence>
<evidence type="ECO:0000313" key="8">
    <source>
        <dbReference type="EMBL" id="WDE06394.1"/>
    </source>
</evidence>
<organism evidence="8 9">
    <name type="scientific">Thalassomonas viridans</name>
    <dbReference type="NCBI Taxonomy" id="137584"/>
    <lineage>
        <taxon>Bacteria</taxon>
        <taxon>Pseudomonadati</taxon>
        <taxon>Pseudomonadota</taxon>
        <taxon>Gammaproteobacteria</taxon>
        <taxon>Alteromonadales</taxon>
        <taxon>Colwelliaceae</taxon>
        <taxon>Thalassomonas</taxon>
    </lineage>
</organism>
<evidence type="ECO:0000256" key="7">
    <source>
        <dbReference type="HAMAP-Rule" id="MF_00090"/>
    </source>
</evidence>
<dbReference type="PANTHER" id="PTHR11579:SF0">
    <property type="entry name" value="PROTEIN-L-ISOASPARTATE(D-ASPARTATE) O-METHYLTRANSFERASE"/>
    <property type="match status" value="1"/>
</dbReference>
<dbReference type="FunFam" id="3.40.50.150:FF:000010">
    <property type="entry name" value="Protein-L-isoaspartate O-methyltransferase"/>
    <property type="match status" value="1"/>
</dbReference>
<dbReference type="HAMAP" id="MF_00090">
    <property type="entry name" value="PIMT"/>
    <property type="match status" value="1"/>
</dbReference>
<protein>
    <recommendedName>
        <fullName evidence="7">Protein-L-isoaspartate O-methyltransferase</fullName>
        <ecNumber evidence="7">2.1.1.77</ecNumber>
    </recommendedName>
    <alternativeName>
        <fullName evidence="7">L-isoaspartyl protein carboxyl methyltransferase</fullName>
    </alternativeName>
    <alternativeName>
        <fullName evidence="7">Protein L-isoaspartyl methyltransferase</fullName>
    </alternativeName>
    <alternativeName>
        <fullName evidence="7">Protein-beta-aspartate methyltransferase</fullName>
        <shortName evidence="7">PIMT</shortName>
    </alternativeName>
</protein>
<proteinExistence type="inferred from homology"/>
<reference evidence="8 9" key="2">
    <citation type="journal article" date="2022" name="Mar. Drugs">
        <title>Bioassay-Guided Fractionation Leads to the Detection of Cholic Acid Generated by the Rare Thalassomonas sp.</title>
        <authorList>
            <person name="Pheiffer F."/>
            <person name="Schneider Y.K."/>
            <person name="Hansen E.H."/>
            <person name="Andersen J.H."/>
            <person name="Isaksson J."/>
            <person name="Busche T."/>
            <person name="R C."/>
            <person name="Kalinowski J."/>
            <person name="Zyl L.V."/>
            <person name="Trindade M."/>
        </authorList>
    </citation>
    <scope>NUCLEOTIDE SEQUENCE [LARGE SCALE GENOMIC DNA]</scope>
    <source>
        <strain evidence="8 9">XOM25</strain>
    </source>
</reference>
<keyword evidence="3 7" id="KW-0963">Cytoplasm</keyword>
<dbReference type="InterPro" id="IPR029063">
    <property type="entry name" value="SAM-dependent_MTases_sf"/>
</dbReference>
<comment type="similarity">
    <text evidence="2 7">Belongs to the methyltransferase superfamily. L-isoaspartyl/D-aspartyl protein methyltransferase family.</text>
</comment>
<dbReference type="GO" id="GO:0030091">
    <property type="term" value="P:protein repair"/>
    <property type="evidence" value="ECO:0007669"/>
    <property type="project" value="UniProtKB-UniRule"/>
</dbReference>
<dbReference type="CDD" id="cd02440">
    <property type="entry name" value="AdoMet_MTases"/>
    <property type="match status" value="1"/>
</dbReference>
<dbReference type="EMBL" id="CP059733">
    <property type="protein sequence ID" value="WDE06394.1"/>
    <property type="molecule type" value="Genomic_DNA"/>
</dbReference>
<name>A0AAE9Z5F3_9GAMM</name>
<dbReference type="KEGG" id="tvd:SG34_005585"/>
<accession>A0AAE9Z5F3</accession>
<dbReference type="Pfam" id="PF01135">
    <property type="entry name" value="PCMT"/>
    <property type="match status" value="1"/>
</dbReference>
<comment type="catalytic activity">
    <reaction evidence="7">
        <text>[protein]-L-isoaspartate + S-adenosyl-L-methionine = [protein]-L-isoaspartate alpha-methyl ester + S-adenosyl-L-homocysteine</text>
        <dbReference type="Rhea" id="RHEA:12705"/>
        <dbReference type="Rhea" id="RHEA-COMP:12143"/>
        <dbReference type="Rhea" id="RHEA-COMP:12144"/>
        <dbReference type="ChEBI" id="CHEBI:57856"/>
        <dbReference type="ChEBI" id="CHEBI:59789"/>
        <dbReference type="ChEBI" id="CHEBI:90596"/>
        <dbReference type="ChEBI" id="CHEBI:90598"/>
        <dbReference type="EC" id="2.1.1.77"/>
    </reaction>
</comment>
<dbReference type="NCBIfam" id="TIGR00080">
    <property type="entry name" value="pimt"/>
    <property type="match status" value="1"/>
</dbReference>
<sequence>MTFKSRVNSNIGGKSGRSGEILAQKLFAEGIQNQQVLQAIARTPRHIFVPEILAHKAYDNTALPIGQGQTISQPYIVAKMSELLLADGNPGSILEIGTGSGYQTSILAQLTNRVFSVERIKSLQWQAKRRLQAMDLHNVSMKHGDGWQGWASKAPFEAIIVTAAPNQVPQALLEQLSDNGRLVIPVGEQQQVLKIITRKGDQFHEQQVEAVRFVPLVPGTLL</sequence>
<feature type="active site" evidence="7">
    <location>
        <position position="72"/>
    </location>
</feature>
<keyword evidence="9" id="KW-1185">Reference proteome</keyword>
<dbReference type="AlphaFoldDB" id="A0AAE9Z5F3"/>
<dbReference type="GO" id="GO:0005737">
    <property type="term" value="C:cytoplasm"/>
    <property type="evidence" value="ECO:0007669"/>
    <property type="project" value="UniProtKB-SubCell"/>
</dbReference>
<dbReference type="NCBIfam" id="NF001453">
    <property type="entry name" value="PRK00312.1"/>
    <property type="match status" value="1"/>
</dbReference>
<dbReference type="Gene3D" id="3.40.50.150">
    <property type="entry name" value="Vaccinia Virus protein VP39"/>
    <property type="match status" value="1"/>
</dbReference>
<evidence type="ECO:0000256" key="1">
    <source>
        <dbReference type="ARBA" id="ARBA00004496"/>
    </source>
</evidence>
<gene>
    <name evidence="7" type="primary">pcm</name>
    <name evidence="8" type="ORF">SG34_005585</name>
</gene>
<evidence type="ECO:0000256" key="4">
    <source>
        <dbReference type="ARBA" id="ARBA00022603"/>
    </source>
</evidence>
<keyword evidence="5 7" id="KW-0808">Transferase</keyword>
<comment type="function">
    <text evidence="7">Catalyzes the methyl esterification of L-isoaspartyl residues in peptides and proteins that result from spontaneous decomposition of normal L-aspartyl and L-asparaginyl residues. It plays a role in the repair and/or degradation of damaged proteins.</text>
</comment>
<comment type="subcellular location">
    <subcellularLocation>
        <location evidence="1 7">Cytoplasm</location>
    </subcellularLocation>
</comment>
<dbReference type="PANTHER" id="PTHR11579">
    <property type="entry name" value="PROTEIN-L-ISOASPARTATE O-METHYLTRANSFERASE"/>
    <property type="match status" value="1"/>
</dbReference>
<dbReference type="SUPFAM" id="SSF53335">
    <property type="entry name" value="S-adenosyl-L-methionine-dependent methyltransferases"/>
    <property type="match status" value="1"/>
</dbReference>
<keyword evidence="6 7" id="KW-0949">S-adenosyl-L-methionine</keyword>